<accession>A0A9D2G6P4</accession>
<evidence type="ECO:0000313" key="1">
    <source>
        <dbReference type="EMBL" id="HIZ73320.1"/>
    </source>
</evidence>
<dbReference type="AlphaFoldDB" id="A0A9D2G6P4"/>
<reference evidence="1" key="2">
    <citation type="submission" date="2021-04" db="EMBL/GenBank/DDBJ databases">
        <authorList>
            <person name="Gilroy R."/>
        </authorList>
    </citation>
    <scope>NUCLEOTIDE SEQUENCE</scope>
    <source>
        <strain evidence="1">ChiW7-2402</strain>
    </source>
</reference>
<dbReference type="NCBIfam" id="TIGR01863">
    <property type="entry name" value="cas_Csd1"/>
    <property type="match status" value="1"/>
</dbReference>
<dbReference type="InterPro" id="IPR010144">
    <property type="entry name" value="CRISPR-assoc_prot_Csd1-typ"/>
</dbReference>
<reference evidence="1" key="1">
    <citation type="journal article" date="2021" name="PeerJ">
        <title>Extensive microbial diversity within the chicken gut microbiome revealed by metagenomics and culture.</title>
        <authorList>
            <person name="Gilroy R."/>
            <person name="Ravi A."/>
            <person name="Getino M."/>
            <person name="Pursley I."/>
            <person name="Horton D.L."/>
            <person name="Alikhan N.F."/>
            <person name="Baker D."/>
            <person name="Gharbi K."/>
            <person name="Hall N."/>
            <person name="Watson M."/>
            <person name="Adriaenssens E.M."/>
            <person name="Foster-Nyarko E."/>
            <person name="Jarju S."/>
            <person name="Secka A."/>
            <person name="Antonio M."/>
            <person name="Oren A."/>
            <person name="Chaudhuri R.R."/>
            <person name="La Ragione R."/>
            <person name="Hildebrand F."/>
            <person name="Pallen M.J."/>
        </authorList>
    </citation>
    <scope>NUCLEOTIDE SEQUENCE</scope>
    <source>
        <strain evidence="1">ChiW7-2402</strain>
    </source>
</reference>
<dbReference type="Pfam" id="PF09709">
    <property type="entry name" value="Cas_Csd1"/>
    <property type="match status" value="1"/>
</dbReference>
<sequence>MSLFQKALETYDASVEYSGAEIEGHQILAPLFHRVREPAIEITLNRDGSLDMLKPWDEKNTWKDKRGKEHSKVVKIIIPVTEKSNGRTSAPEPNPLCEELGYLFPQGKEKYSKYIEQLSSWAASEHTHPFLQPVLAYVKSGSIVNDVQRAGIKDACDDCGDLSEKGKKMLVCWKVHGIEALEGDVPGREGSWQRPSLVRAFQEWYTSTLTSDGNNRGLCMITGQNGVVASNHPKNIVGHYSNAKLISSNDEKGYSFRGRFEDEMQALTVGQEASQKIHNALQWLVAEQGVRVGGREFLCWSPQGASVPNVDEKFFDDEDDPWGDPVTPSNYRDALQKTLLGKISRLPEQNSGVVLASFDAASPGRLSVTYYSELMGSDYLQRLHDWNERCCWYYRKGDRMTIDSPYLKSIVDCAFGKLVRSSGDWRWETDDKLLKQQFQRLFYCRTERAHVPSDIVRALVHRASALYCYPEQSMRETVLFIACAVIQKYRFDLYKEECTMELEPTKADRSYQYGRLMAVFEKAERDTYDRDDGREPIAIRLQPKFCRQPLRTAAQIEAHLERAYFPRLGMPGMIYYKNLIGEIMEEIYAFPEKEWDQSLKETYLMGYYLQRRQMYQKKNQNENQNKPEEEESE</sequence>
<dbReference type="EMBL" id="DXBB01000100">
    <property type="protein sequence ID" value="HIZ73320.1"/>
    <property type="molecule type" value="Genomic_DNA"/>
</dbReference>
<name>A0A9D2G6P4_9FIRM</name>
<protein>
    <submittedName>
        <fullName evidence="1">Type I-C CRISPR-associated protein Cas8c/Csd1</fullName>
    </submittedName>
</protein>
<evidence type="ECO:0000313" key="2">
    <source>
        <dbReference type="Proteomes" id="UP000824102"/>
    </source>
</evidence>
<comment type="caution">
    <text evidence="1">The sequence shown here is derived from an EMBL/GenBank/DDBJ whole genome shotgun (WGS) entry which is preliminary data.</text>
</comment>
<organism evidence="1 2">
    <name type="scientific">Candidatus Gallimonas intestinavium</name>
    <dbReference type="NCBI Taxonomy" id="2838603"/>
    <lineage>
        <taxon>Bacteria</taxon>
        <taxon>Bacillati</taxon>
        <taxon>Bacillota</taxon>
        <taxon>Clostridia</taxon>
        <taxon>Candidatus Gallimonas</taxon>
    </lineage>
</organism>
<dbReference type="Proteomes" id="UP000824102">
    <property type="component" value="Unassembled WGS sequence"/>
</dbReference>
<gene>
    <name evidence="1" type="primary">cas8c</name>
    <name evidence="1" type="ORF">H9964_07045</name>
</gene>
<proteinExistence type="predicted"/>